<gene>
    <name evidence="7" type="ORF">Vbra_15710</name>
</gene>
<keyword evidence="3" id="KW-0808">Transferase</keyword>
<evidence type="ECO:0000256" key="4">
    <source>
        <dbReference type="ARBA" id="ARBA00022777"/>
    </source>
</evidence>
<evidence type="ECO:0000313" key="7">
    <source>
        <dbReference type="EMBL" id="CEM15088.1"/>
    </source>
</evidence>
<proteinExistence type="predicted"/>
<feature type="region of interest" description="Disordered" evidence="5">
    <location>
        <begin position="208"/>
        <end position="239"/>
    </location>
</feature>
<dbReference type="GO" id="GO:0048015">
    <property type="term" value="P:phosphatidylinositol-mediated signaling"/>
    <property type="evidence" value="ECO:0007669"/>
    <property type="project" value="TreeGrafter"/>
</dbReference>
<dbReference type="InterPro" id="IPR000403">
    <property type="entry name" value="PI3/4_kinase_cat_dom"/>
</dbReference>
<evidence type="ECO:0000313" key="8">
    <source>
        <dbReference type="Proteomes" id="UP000041254"/>
    </source>
</evidence>
<dbReference type="GO" id="GO:0004430">
    <property type="term" value="F:1-phosphatidylinositol 4-kinase activity"/>
    <property type="evidence" value="ECO:0007669"/>
    <property type="project" value="UniProtKB-EC"/>
</dbReference>
<name>A0A0G4FNI2_VITBC</name>
<dbReference type="InterPro" id="IPR018936">
    <property type="entry name" value="PI3/4_kinase_CS"/>
</dbReference>
<evidence type="ECO:0000256" key="2">
    <source>
        <dbReference type="ARBA" id="ARBA00012169"/>
    </source>
</evidence>
<protein>
    <recommendedName>
        <fullName evidence="2">1-phosphatidylinositol 4-kinase</fullName>
        <ecNumber evidence="2">2.7.1.67</ecNumber>
    </recommendedName>
</protein>
<dbReference type="AlphaFoldDB" id="A0A0G4FNI2"/>
<dbReference type="PROSITE" id="PS50290">
    <property type="entry name" value="PI3_4_KINASE_3"/>
    <property type="match status" value="1"/>
</dbReference>
<accession>A0A0G4FNI2</accession>
<dbReference type="Gene3D" id="1.10.1070.11">
    <property type="entry name" value="Phosphatidylinositol 3-/4-kinase, catalytic domain"/>
    <property type="match status" value="1"/>
</dbReference>
<dbReference type="Gene3D" id="3.30.1010.10">
    <property type="entry name" value="Phosphatidylinositol 3-kinase Catalytic Subunit, Chain A, domain 4"/>
    <property type="match status" value="1"/>
</dbReference>
<dbReference type="PANTHER" id="PTHR10048">
    <property type="entry name" value="PHOSPHATIDYLINOSITOL KINASE"/>
    <property type="match status" value="1"/>
</dbReference>
<feature type="region of interest" description="Disordered" evidence="5">
    <location>
        <begin position="487"/>
        <end position="528"/>
    </location>
</feature>
<feature type="compositionally biased region" description="Polar residues" evidence="5">
    <location>
        <begin position="510"/>
        <end position="522"/>
    </location>
</feature>
<dbReference type="InterPro" id="IPR011009">
    <property type="entry name" value="Kinase-like_dom_sf"/>
</dbReference>
<dbReference type="InterPro" id="IPR015433">
    <property type="entry name" value="PI3/4_kinase"/>
</dbReference>
<feature type="compositionally biased region" description="Basic and acidic residues" evidence="5">
    <location>
        <begin position="378"/>
        <end position="388"/>
    </location>
</feature>
<dbReference type="FunFam" id="1.10.1070.11:FF:000016">
    <property type="entry name" value="PIK1p Phosphatidylinositol 4-kinase"/>
    <property type="match status" value="1"/>
</dbReference>
<evidence type="ECO:0000256" key="3">
    <source>
        <dbReference type="ARBA" id="ARBA00022679"/>
    </source>
</evidence>
<sequence length="888" mass="100095">MMSRAPPFYLSGVPHTSSAAHSSASAAPRSSDNASNYPSSLVGSCFVCCAFRDKDDGTQQDQQGHVLMHQHTDPFVRWRDKWKGVFDRLLKRPETGVEAEVFQILAGILAGEAVTEQLYSIYQRKRSVVALFVPEIANYLLHGAEPNRSHLEQVILTLSSHDLQLAHQFWWYLQGSMMPPVLVEGQLTQPKPHARVELLKRAFEEAGKEAVSGGKRPAKREITAQDDSSEKADDGASIDKSQLMHRFRKTPDFIDGLANISRNLVAIKRRDLRKEELQRQLGILNEMLPADVYIPVLNRQKGESESFVAHTVLHIPVEEAFCLHSKDRAPFHVCVEVLETDMDDDNEWDTREANKTESVFELMKKSFTPMHNAYSRRDSYTHTHDWQHKAPTHHNHPHAHPSMRHSAPLPPLSPSADHQAAASASGNSAHEHEGSDAHSCAYHGAAGVDEKSEGRAAAGEPKGGGGGSDGAELFIDPAVGSLIVSQMPEEQKQHGEHSPFPPPGRARMPSTHSHVYSHTQPATPYVNDDTNRRERTITEEETRGWNPPIVSHNVSMAASAVRSSDRLEGDDDDDNFELTQEELQFFERVKQKGGARGIFGQVTWEQVQERVRKASKFGGERGWRLVSVIVKTNCELRQEQLAAQLLGWFQRVWSRAKLKLWLKPFHVLSTSYDAGLIETIPDAISIDSLKKTFPGFVSIKDYFERTYPHSRLLQKAKLNYVASMAAYSIACYILSIRDRHNGNILIDTEGHVIHVDFGFMLSNAPGNVRFEPPLFKLTNELLEVMEGPRSTLFRKFRARVVKGFLAVRREMDNLLGLIEMMMLGEENIALPCFASGHDAVIGGIREKIPEMMPELDFRQHIHNLIDASVDNWRSRWYDKYQRYFVGIM</sequence>
<keyword evidence="4" id="KW-0418">Kinase</keyword>
<evidence type="ECO:0000259" key="6">
    <source>
        <dbReference type="PROSITE" id="PS50290"/>
    </source>
</evidence>
<dbReference type="InParanoid" id="A0A0G4FNI2"/>
<dbReference type="VEuPathDB" id="CryptoDB:Vbra_15710"/>
<dbReference type="Proteomes" id="UP000041254">
    <property type="component" value="Unassembled WGS sequence"/>
</dbReference>
<dbReference type="OMA" id="YIPQLCT"/>
<feature type="region of interest" description="Disordered" evidence="5">
    <location>
        <begin position="378"/>
        <end position="473"/>
    </location>
</feature>
<evidence type="ECO:0000256" key="1">
    <source>
        <dbReference type="ARBA" id="ARBA00001686"/>
    </source>
</evidence>
<dbReference type="EMBL" id="CDMY01000465">
    <property type="protein sequence ID" value="CEM15088.1"/>
    <property type="molecule type" value="Genomic_DNA"/>
</dbReference>
<dbReference type="SMART" id="SM00146">
    <property type="entry name" value="PI3Kc"/>
    <property type="match status" value="1"/>
</dbReference>
<feature type="domain" description="PI3K/PI4K catalytic" evidence="6">
    <location>
        <begin position="605"/>
        <end position="873"/>
    </location>
</feature>
<dbReference type="SUPFAM" id="SSF56112">
    <property type="entry name" value="Protein kinase-like (PK-like)"/>
    <property type="match status" value="1"/>
</dbReference>
<dbReference type="EC" id="2.7.1.67" evidence="2"/>
<dbReference type="InterPro" id="IPR036940">
    <property type="entry name" value="PI3/4_kinase_cat_sf"/>
</dbReference>
<dbReference type="PROSITE" id="PS00916">
    <property type="entry name" value="PI3_4_KINASE_2"/>
    <property type="match status" value="1"/>
</dbReference>
<dbReference type="GO" id="GO:0046854">
    <property type="term" value="P:phosphatidylinositol phosphate biosynthetic process"/>
    <property type="evidence" value="ECO:0007669"/>
    <property type="project" value="InterPro"/>
</dbReference>
<feature type="compositionally biased region" description="Basic and acidic residues" evidence="5">
    <location>
        <begin position="219"/>
        <end position="234"/>
    </location>
</feature>
<dbReference type="STRING" id="1169540.A0A0G4FNI2"/>
<feature type="compositionally biased region" description="Basic residues" evidence="5">
    <location>
        <begin position="390"/>
        <end position="403"/>
    </location>
</feature>
<organism evidence="7 8">
    <name type="scientific">Vitrella brassicaformis (strain CCMP3155)</name>
    <dbReference type="NCBI Taxonomy" id="1169540"/>
    <lineage>
        <taxon>Eukaryota</taxon>
        <taxon>Sar</taxon>
        <taxon>Alveolata</taxon>
        <taxon>Colpodellida</taxon>
        <taxon>Vitrellaceae</taxon>
        <taxon>Vitrella</taxon>
    </lineage>
</organism>
<reference evidence="7 8" key="1">
    <citation type="submission" date="2014-11" db="EMBL/GenBank/DDBJ databases">
        <authorList>
            <person name="Zhu J."/>
            <person name="Qi W."/>
            <person name="Song R."/>
        </authorList>
    </citation>
    <scope>NUCLEOTIDE SEQUENCE [LARGE SCALE GENOMIC DNA]</scope>
</reference>
<dbReference type="GO" id="GO:0005737">
    <property type="term" value="C:cytoplasm"/>
    <property type="evidence" value="ECO:0007669"/>
    <property type="project" value="TreeGrafter"/>
</dbReference>
<evidence type="ECO:0000256" key="5">
    <source>
        <dbReference type="SAM" id="MobiDB-lite"/>
    </source>
</evidence>
<dbReference type="OrthoDB" id="10264149at2759"/>
<keyword evidence="8" id="KW-1185">Reference proteome</keyword>
<dbReference type="PANTHER" id="PTHR10048:SF22">
    <property type="entry name" value="PHOSPHATIDYLINOSITOL 4-KINASE BETA"/>
    <property type="match status" value="1"/>
</dbReference>
<comment type="catalytic activity">
    <reaction evidence="1">
        <text>a 1,2-diacyl-sn-glycero-3-phospho-(1D-myo-inositol) + ATP = a 1,2-diacyl-sn-glycero-3-phospho-(1D-myo-inositol 4-phosphate) + ADP + H(+)</text>
        <dbReference type="Rhea" id="RHEA:19877"/>
        <dbReference type="ChEBI" id="CHEBI:15378"/>
        <dbReference type="ChEBI" id="CHEBI:30616"/>
        <dbReference type="ChEBI" id="CHEBI:57880"/>
        <dbReference type="ChEBI" id="CHEBI:58178"/>
        <dbReference type="ChEBI" id="CHEBI:456216"/>
        <dbReference type="EC" id="2.7.1.67"/>
    </reaction>
</comment>
<dbReference type="Pfam" id="PF00454">
    <property type="entry name" value="PI3_PI4_kinase"/>
    <property type="match status" value="1"/>
</dbReference>
<dbReference type="GO" id="GO:0016020">
    <property type="term" value="C:membrane"/>
    <property type="evidence" value="ECO:0007669"/>
    <property type="project" value="TreeGrafter"/>
</dbReference>